<keyword evidence="2" id="KW-0408">Iron</keyword>
<dbReference type="InterPro" id="IPR036396">
    <property type="entry name" value="Cyt_P450_sf"/>
</dbReference>
<protein>
    <submittedName>
        <fullName evidence="3">Cytochrome P450</fullName>
    </submittedName>
</protein>
<evidence type="ECO:0000256" key="2">
    <source>
        <dbReference type="RuleBase" id="RU000461"/>
    </source>
</evidence>
<dbReference type="InterPro" id="IPR002397">
    <property type="entry name" value="Cyt_P450_B"/>
</dbReference>
<dbReference type="PANTHER" id="PTHR46696:SF1">
    <property type="entry name" value="CYTOCHROME P450 YJIB-RELATED"/>
    <property type="match status" value="1"/>
</dbReference>
<dbReference type="SUPFAM" id="SSF48264">
    <property type="entry name" value="Cytochrome P450"/>
    <property type="match status" value="1"/>
</dbReference>
<name>A0ABW4PIP5_9ACTN</name>
<gene>
    <name evidence="3" type="ORF">ACFSJS_09040</name>
</gene>
<dbReference type="InterPro" id="IPR001128">
    <property type="entry name" value="Cyt_P450"/>
</dbReference>
<organism evidence="3 4">
    <name type="scientific">Streptomyces desertarenae</name>
    <dbReference type="NCBI Taxonomy" id="2666184"/>
    <lineage>
        <taxon>Bacteria</taxon>
        <taxon>Bacillati</taxon>
        <taxon>Actinomycetota</taxon>
        <taxon>Actinomycetes</taxon>
        <taxon>Kitasatosporales</taxon>
        <taxon>Streptomycetaceae</taxon>
        <taxon>Streptomyces</taxon>
    </lineage>
</organism>
<comment type="similarity">
    <text evidence="1 2">Belongs to the cytochrome P450 family.</text>
</comment>
<sequence length="420" mass="45682">MPANPAPQSPLTGCPYRLDGTGSDIHGEAAALRDRGPATRVLLPGDIPAWSITDPGLIRHLLTHPDVSKDAHQHWPTYINGDLPDTWPLRIWVDVRNALSAYGTEHRRLRRSLAAAFATRRVRALVPRIEEITRTLLDEVAAAGPDQVVDLREKFAWRLPLRVVNVLLGVPDDLHDDFRDAVGALFVTNATPEAAAAAGQRIYELIGQLVDRKRKTPGDDVTSTLVAAHTDGELSDQELADSLVLLIGAGHETTVNLLDHAITHLLTHPDQLHQATSGHTPWEQVIDEALRLEAPIATIIMRFAVRDVTDEPTGITFAKGDAIVINYAAVGRDPGVHGPDADRFDTSRPTAHEHLAFGHGAHMCLGAELARIEARIALDALFARFPAMRLAVEADQLRPLPSFISNGHQSLPVRLGQSAA</sequence>
<keyword evidence="4" id="KW-1185">Reference proteome</keyword>
<accession>A0ABW4PIP5</accession>
<dbReference type="Proteomes" id="UP001597365">
    <property type="component" value="Unassembled WGS sequence"/>
</dbReference>
<evidence type="ECO:0000313" key="3">
    <source>
        <dbReference type="EMBL" id="MFD1829810.1"/>
    </source>
</evidence>
<comment type="caution">
    <text evidence="3">The sequence shown here is derived from an EMBL/GenBank/DDBJ whole genome shotgun (WGS) entry which is preliminary data.</text>
</comment>
<dbReference type="Pfam" id="PF00067">
    <property type="entry name" value="p450"/>
    <property type="match status" value="2"/>
</dbReference>
<dbReference type="RefSeq" id="WP_380898716.1">
    <property type="nucleotide sequence ID" value="NZ_JBHUFU010000004.1"/>
</dbReference>
<keyword evidence="2" id="KW-0503">Monooxygenase</keyword>
<proteinExistence type="inferred from homology"/>
<dbReference type="InterPro" id="IPR017972">
    <property type="entry name" value="Cyt_P450_CS"/>
</dbReference>
<dbReference type="CDD" id="cd11029">
    <property type="entry name" value="CYP107-like"/>
    <property type="match status" value="1"/>
</dbReference>
<dbReference type="Gene3D" id="1.10.630.10">
    <property type="entry name" value="Cytochrome P450"/>
    <property type="match status" value="1"/>
</dbReference>
<keyword evidence="2" id="KW-0349">Heme</keyword>
<dbReference type="PANTHER" id="PTHR46696">
    <property type="entry name" value="P450, PUTATIVE (EUROFUNG)-RELATED"/>
    <property type="match status" value="1"/>
</dbReference>
<dbReference type="PRINTS" id="PR00359">
    <property type="entry name" value="BP450"/>
</dbReference>
<reference evidence="4" key="1">
    <citation type="journal article" date="2019" name="Int. J. Syst. Evol. Microbiol.">
        <title>The Global Catalogue of Microorganisms (GCM) 10K type strain sequencing project: providing services to taxonomists for standard genome sequencing and annotation.</title>
        <authorList>
            <consortium name="The Broad Institute Genomics Platform"/>
            <consortium name="The Broad Institute Genome Sequencing Center for Infectious Disease"/>
            <person name="Wu L."/>
            <person name="Ma J."/>
        </authorList>
    </citation>
    <scope>NUCLEOTIDE SEQUENCE [LARGE SCALE GENOMIC DNA]</scope>
    <source>
        <strain evidence="4">CGMCC 4.7455</strain>
    </source>
</reference>
<evidence type="ECO:0000313" key="4">
    <source>
        <dbReference type="Proteomes" id="UP001597365"/>
    </source>
</evidence>
<keyword evidence="2" id="KW-0479">Metal-binding</keyword>
<keyword evidence="2" id="KW-0560">Oxidoreductase</keyword>
<dbReference type="PROSITE" id="PS00086">
    <property type="entry name" value="CYTOCHROME_P450"/>
    <property type="match status" value="1"/>
</dbReference>
<dbReference type="PRINTS" id="PR00385">
    <property type="entry name" value="P450"/>
</dbReference>
<dbReference type="EMBL" id="JBHUFU010000004">
    <property type="protein sequence ID" value="MFD1829810.1"/>
    <property type="molecule type" value="Genomic_DNA"/>
</dbReference>
<evidence type="ECO:0000256" key="1">
    <source>
        <dbReference type="ARBA" id="ARBA00010617"/>
    </source>
</evidence>